<evidence type="ECO:0000256" key="6">
    <source>
        <dbReference type="ARBA" id="ARBA00022840"/>
    </source>
</evidence>
<dbReference type="FunFam" id="3.30.420.40:FF:000148">
    <property type="entry name" value="Actin, alpha skeletal muscle"/>
    <property type="match status" value="1"/>
</dbReference>
<evidence type="ECO:0000313" key="12">
    <source>
        <dbReference type="Proteomes" id="UP001149090"/>
    </source>
</evidence>
<keyword evidence="4" id="KW-0547">Nucleotide-binding</keyword>
<evidence type="ECO:0000256" key="2">
    <source>
        <dbReference type="ARBA" id="ARBA00006752"/>
    </source>
</evidence>
<evidence type="ECO:0000256" key="4">
    <source>
        <dbReference type="ARBA" id="ARBA00022741"/>
    </source>
</evidence>
<dbReference type="Proteomes" id="UP001149090">
    <property type="component" value="Unassembled WGS sequence"/>
</dbReference>
<evidence type="ECO:0000256" key="1">
    <source>
        <dbReference type="ARBA" id="ARBA00004245"/>
    </source>
</evidence>
<dbReference type="SMART" id="SM00268">
    <property type="entry name" value="ACTIN"/>
    <property type="match status" value="1"/>
</dbReference>
<evidence type="ECO:0000256" key="9">
    <source>
        <dbReference type="RuleBase" id="RU000487"/>
    </source>
</evidence>
<dbReference type="PRINTS" id="PR00190">
    <property type="entry name" value="ACTIN"/>
</dbReference>
<organism evidence="11 12">
    <name type="scientific">Anaeramoeba ignava</name>
    <name type="common">Anaerobic marine amoeba</name>
    <dbReference type="NCBI Taxonomy" id="1746090"/>
    <lineage>
        <taxon>Eukaryota</taxon>
        <taxon>Metamonada</taxon>
        <taxon>Anaeramoebidae</taxon>
        <taxon>Anaeramoeba</taxon>
    </lineage>
</organism>
<keyword evidence="6" id="KW-0067">ATP-binding</keyword>
<keyword evidence="10" id="KW-1133">Transmembrane helix</keyword>
<comment type="subcellular location">
    <subcellularLocation>
        <location evidence="1">Cytoplasm</location>
        <location evidence="1">Cytoskeleton</location>
    </subcellularLocation>
</comment>
<dbReference type="AlphaFoldDB" id="A0A9Q0R463"/>
<evidence type="ECO:0000256" key="7">
    <source>
        <dbReference type="ARBA" id="ARBA00023212"/>
    </source>
</evidence>
<keyword evidence="10" id="KW-0472">Membrane</keyword>
<keyword evidence="10" id="KW-0812">Transmembrane</keyword>
<keyword evidence="3" id="KW-0963">Cytoplasm</keyword>
<name>A0A9Q0R463_ANAIG</name>
<dbReference type="GO" id="GO:0016787">
    <property type="term" value="F:hydrolase activity"/>
    <property type="evidence" value="ECO:0007669"/>
    <property type="project" value="UniProtKB-KW"/>
</dbReference>
<proteinExistence type="inferred from homology"/>
<dbReference type="GO" id="GO:0005524">
    <property type="term" value="F:ATP binding"/>
    <property type="evidence" value="ECO:0007669"/>
    <property type="project" value="UniProtKB-KW"/>
</dbReference>
<comment type="similarity">
    <text evidence="2 9">Belongs to the actin family.</text>
</comment>
<dbReference type="Gene3D" id="3.90.640.10">
    <property type="entry name" value="Actin, Chain A, domain 4"/>
    <property type="match status" value="1"/>
</dbReference>
<keyword evidence="12" id="KW-1185">Reference proteome</keyword>
<dbReference type="FunFam" id="3.90.640.10:FF:000047">
    <property type="entry name" value="Actin, alpha skeletal muscle"/>
    <property type="match status" value="1"/>
</dbReference>
<dbReference type="InterPro" id="IPR004000">
    <property type="entry name" value="Actin"/>
</dbReference>
<dbReference type="GO" id="GO:0005856">
    <property type="term" value="C:cytoskeleton"/>
    <property type="evidence" value="ECO:0007669"/>
    <property type="project" value="UniProtKB-SubCell"/>
</dbReference>
<dbReference type="PANTHER" id="PTHR11937">
    <property type="entry name" value="ACTIN"/>
    <property type="match status" value="1"/>
</dbReference>
<keyword evidence="5" id="KW-0378">Hydrolase</keyword>
<dbReference type="SUPFAM" id="SSF53067">
    <property type="entry name" value="Actin-like ATPase domain"/>
    <property type="match status" value="2"/>
</dbReference>
<dbReference type="FunFam" id="3.30.420.40:FF:000058">
    <property type="entry name" value="Putative actin-related protein 5"/>
    <property type="match status" value="1"/>
</dbReference>
<comment type="catalytic activity">
    <reaction evidence="8">
        <text>ATP + H2O = ADP + phosphate + H(+)</text>
        <dbReference type="Rhea" id="RHEA:13065"/>
        <dbReference type="ChEBI" id="CHEBI:15377"/>
        <dbReference type="ChEBI" id="CHEBI:15378"/>
        <dbReference type="ChEBI" id="CHEBI:30616"/>
        <dbReference type="ChEBI" id="CHEBI:43474"/>
        <dbReference type="ChEBI" id="CHEBI:456216"/>
    </reaction>
</comment>
<dbReference type="EMBL" id="JAPDFW010000142">
    <property type="protein sequence ID" value="KAJ5066477.1"/>
    <property type="molecule type" value="Genomic_DNA"/>
</dbReference>
<dbReference type="InterPro" id="IPR020902">
    <property type="entry name" value="Actin/actin-like_CS"/>
</dbReference>
<dbReference type="Pfam" id="PF00022">
    <property type="entry name" value="Actin"/>
    <property type="match status" value="1"/>
</dbReference>
<dbReference type="FunFam" id="3.30.420.40:FF:000218">
    <property type="entry name" value="actin, alpha sarcomeric/skeletal-like"/>
    <property type="match status" value="1"/>
</dbReference>
<comment type="caution">
    <text evidence="11">The sequence shown here is derived from an EMBL/GenBank/DDBJ whole genome shotgun (WGS) entry which is preliminary data.</text>
</comment>
<reference evidence="11" key="1">
    <citation type="submission" date="2022-10" db="EMBL/GenBank/DDBJ databases">
        <title>Novel sulphate-reducing endosymbionts in the free-living metamonad Anaeramoeba.</title>
        <authorList>
            <person name="Jerlstrom-Hultqvist J."/>
            <person name="Cepicka I."/>
            <person name="Gallot-Lavallee L."/>
            <person name="Salas-Leiva D."/>
            <person name="Curtis B.A."/>
            <person name="Zahonova K."/>
            <person name="Pipaliya S."/>
            <person name="Dacks J."/>
            <person name="Roger A.J."/>
        </authorList>
    </citation>
    <scope>NUCLEOTIDE SEQUENCE</scope>
    <source>
        <strain evidence="11">BMAN</strain>
    </source>
</reference>
<evidence type="ECO:0000256" key="3">
    <source>
        <dbReference type="ARBA" id="ARBA00022490"/>
    </source>
</evidence>
<evidence type="ECO:0000256" key="10">
    <source>
        <dbReference type="SAM" id="Phobius"/>
    </source>
</evidence>
<keyword evidence="7" id="KW-0206">Cytoskeleton</keyword>
<feature type="transmembrane region" description="Helical" evidence="10">
    <location>
        <begin position="126"/>
        <end position="148"/>
    </location>
</feature>
<evidence type="ECO:0000256" key="5">
    <source>
        <dbReference type="ARBA" id="ARBA00022801"/>
    </source>
</evidence>
<evidence type="ECO:0000313" key="11">
    <source>
        <dbReference type="EMBL" id="KAJ5066477.1"/>
    </source>
</evidence>
<accession>A0A9Q0R463</accession>
<gene>
    <name evidence="11" type="ORF">M0811_13590</name>
</gene>
<protein>
    <submittedName>
        <fullName evidence="11">Actin</fullName>
    </submittedName>
</protein>
<sequence>MWRVNRIYNSAIIFDNGSGVIKAGFEAGKSPRAVFPTIIGKTKYPNVMIGLEAKYNYIGDEAEYNRGILEIEYPIEHGIIKNWENMEKIWFHTFYQEMRISPEEYPILITEPPLNPKSNREKMMEIMFEIFDFPAFYVAISGILSFYASGRTTGIVVEMGDGVIYTVPVYEGDIISHSIKRINFAGRDLTEYLRKILTERGYFFESTSNQEIVKDIKEKLCYVPLNFEEEMNLANQSNSVEANYELPDRTIITIGNERFRTPEVLFNPSLDGKEQEGIHKLIFNSIMKCNRDIRKDILSNIVLSGGTSMFPGIADRLQFEISQLTHSSIRTKVVAPPERKYSVWIGGSVLASLSSFQDHWISKQEFDEFGSSIVHKKCF</sequence>
<dbReference type="InterPro" id="IPR043129">
    <property type="entry name" value="ATPase_NBD"/>
</dbReference>
<evidence type="ECO:0000256" key="8">
    <source>
        <dbReference type="ARBA" id="ARBA00049360"/>
    </source>
</evidence>
<dbReference type="PROSITE" id="PS01132">
    <property type="entry name" value="ACTINS_ACT_LIKE"/>
    <property type="match status" value="1"/>
</dbReference>
<dbReference type="Gene3D" id="3.30.420.40">
    <property type="match status" value="2"/>
</dbReference>